<evidence type="ECO:0000313" key="1">
    <source>
        <dbReference type="EMBL" id="HIU39696.1"/>
    </source>
</evidence>
<organism evidence="1 2">
    <name type="scientific">Candidatus Aphodocola excrementigallinarum</name>
    <dbReference type="NCBI Taxonomy" id="2840670"/>
    <lineage>
        <taxon>Bacteria</taxon>
        <taxon>Bacillati</taxon>
        <taxon>Bacillota</taxon>
        <taxon>Bacilli</taxon>
        <taxon>Candidatus Aphodocola</taxon>
    </lineage>
</organism>
<dbReference type="NCBIfam" id="TIGR01668">
    <property type="entry name" value="YqeG_hyp_ppase"/>
    <property type="match status" value="1"/>
</dbReference>
<dbReference type="InterPro" id="IPR010021">
    <property type="entry name" value="PGPP1/Gep4"/>
</dbReference>
<dbReference type="Gene3D" id="3.40.50.1000">
    <property type="entry name" value="HAD superfamily/HAD-like"/>
    <property type="match status" value="1"/>
</dbReference>
<comment type="caution">
    <text evidence="1">The sequence shown here is derived from an EMBL/GenBank/DDBJ whole genome shotgun (WGS) entry which is preliminary data.</text>
</comment>
<dbReference type="InterPro" id="IPR006549">
    <property type="entry name" value="HAD-SF_hydro_IIIA"/>
</dbReference>
<dbReference type="InterPro" id="IPR036412">
    <property type="entry name" value="HAD-like_sf"/>
</dbReference>
<dbReference type="SUPFAM" id="SSF56784">
    <property type="entry name" value="HAD-like"/>
    <property type="match status" value="1"/>
</dbReference>
<dbReference type="GO" id="GO:0008962">
    <property type="term" value="F:phosphatidylglycerophosphatase activity"/>
    <property type="evidence" value="ECO:0007669"/>
    <property type="project" value="InterPro"/>
</dbReference>
<dbReference type="AlphaFoldDB" id="A0A9D1IN87"/>
<dbReference type="EMBL" id="DVMT01000003">
    <property type="protein sequence ID" value="HIU39696.1"/>
    <property type="molecule type" value="Genomic_DNA"/>
</dbReference>
<dbReference type="Pfam" id="PF13242">
    <property type="entry name" value="Hydrolase_like"/>
    <property type="match status" value="1"/>
</dbReference>
<reference evidence="1" key="1">
    <citation type="submission" date="2020-10" db="EMBL/GenBank/DDBJ databases">
        <authorList>
            <person name="Gilroy R."/>
        </authorList>
    </citation>
    <scope>NUCLEOTIDE SEQUENCE</scope>
    <source>
        <strain evidence="1">CHK193-30670</strain>
    </source>
</reference>
<dbReference type="Proteomes" id="UP000824074">
    <property type="component" value="Unassembled WGS sequence"/>
</dbReference>
<reference evidence="1" key="2">
    <citation type="journal article" date="2021" name="PeerJ">
        <title>Extensive microbial diversity within the chicken gut microbiome revealed by metagenomics and culture.</title>
        <authorList>
            <person name="Gilroy R."/>
            <person name="Ravi A."/>
            <person name="Getino M."/>
            <person name="Pursley I."/>
            <person name="Horton D.L."/>
            <person name="Alikhan N.F."/>
            <person name="Baker D."/>
            <person name="Gharbi K."/>
            <person name="Hall N."/>
            <person name="Watson M."/>
            <person name="Adriaenssens E.M."/>
            <person name="Foster-Nyarko E."/>
            <person name="Jarju S."/>
            <person name="Secka A."/>
            <person name="Antonio M."/>
            <person name="Oren A."/>
            <person name="Chaudhuri R.R."/>
            <person name="La Ragione R."/>
            <person name="Hildebrand F."/>
            <person name="Pallen M.J."/>
        </authorList>
    </citation>
    <scope>NUCLEOTIDE SEQUENCE</scope>
    <source>
        <strain evidence="1">CHK193-30670</strain>
    </source>
</reference>
<name>A0A9D1IN87_9FIRM</name>
<dbReference type="Pfam" id="PF09419">
    <property type="entry name" value="PGP_phosphatase"/>
    <property type="match status" value="1"/>
</dbReference>
<sequence length="173" mass="20250">MFNRFVPDMYQESIFTINYKKLKKNGIKCLLFDLDNTISPAREVVLSEKVKKLIDKLKKDFKVILFSNNFPKRVGKFGSYYDVDIACISLKPFSYKYKYILKKYNLSKKEVAAVGDQLLTDIQGGNKMGITTVLVDPISSIDEKETWLNRQIEKRIFKTFKEKNILIKGKYYD</sequence>
<dbReference type="NCBIfam" id="TIGR01662">
    <property type="entry name" value="HAD-SF-IIIA"/>
    <property type="match status" value="1"/>
</dbReference>
<dbReference type="InterPro" id="IPR027706">
    <property type="entry name" value="PGP_Pase"/>
</dbReference>
<accession>A0A9D1IN87</accession>
<evidence type="ECO:0000313" key="2">
    <source>
        <dbReference type="Proteomes" id="UP000824074"/>
    </source>
</evidence>
<protein>
    <submittedName>
        <fullName evidence="1">YqeG family HAD IIIA-type phosphatase</fullName>
    </submittedName>
</protein>
<gene>
    <name evidence="1" type="ORF">IAB68_00130</name>
</gene>
<proteinExistence type="predicted"/>
<dbReference type="InterPro" id="IPR023214">
    <property type="entry name" value="HAD_sf"/>
</dbReference>